<comment type="caution">
    <text evidence="2">The sequence shown here is derived from an EMBL/GenBank/DDBJ whole genome shotgun (WGS) entry which is preliminary data.</text>
</comment>
<evidence type="ECO:0000313" key="2">
    <source>
        <dbReference type="EMBL" id="PVA10935.1"/>
    </source>
</evidence>
<protein>
    <submittedName>
        <fullName evidence="2">Uncharacterized protein</fullName>
    </submittedName>
</protein>
<dbReference type="AlphaFoldDB" id="A0A2T7G944"/>
<keyword evidence="1" id="KW-0472">Membrane</keyword>
<organism evidence="2 3">
    <name type="scientific">Pelagivirga sediminicola</name>
    <dbReference type="NCBI Taxonomy" id="2170575"/>
    <lineage>
        <taxon>Bacteria</taxon>
        <taxon>Pseudomonadati</taxon>
        <taxon>Pseudomonadota</taxon>
        <taxon>Alphaproteobacteria</taxon>
        <taxon>Rhodobacterales</taxon>
        <taxon>Paracoccaceae</taxon>
        <taxon>Pelagivirga</taxon>
    </lineage>
</organism>
<name>A0A2T7G944_9RHOB</name>
<dbReference type="EMBL" id="QCYH01000002">
    <property type="protein sequence ID" value="PVA10935.1"/>
    <property type="molecule type" value="Genomic_DNA"/>
</dbReference>
<dbReference type="Proteomes" id="UP000244446">
    <property type="component" value="Unassembled WGS sequence"/>
</dbReference>
<proteinExistence type="predicted"/>
<evidence type="ECO:0000313" key="3">
    <source>
        <dbReference type="Proteomes" id="UP000244446"/>
    </source>
</evidence>
<gene>
    <name evidence="2" type="ORF">DC366_03880</name>
</gene>
<sequence length="226" mass="24531">MRLQPLQSPAATVTDDEIDQVIARTLAESRQLDARAAMPDIVSQDELLGRAGRNARQDAAEGGAAAARMDAVAAEYAPAKPAAQAADQVRRRAPKLRRLGKWPRRAALAGIALAAFWLAPWGAALITLVALVLAAALVLAMGSDRVADTLALIHNVLHARNPDRAERFRLRVDRLATIMDGVLDRLPERWTAGLYIRDFSRHALLGEDMTQRPDPFDRLAAAARNG</sequence>
<accession>A0A2T7G944</accession>
<feature type="transmembrane region" description="Helical" evidence="1">
    <location>
        <begin position="125"/>
        <end position="142"/>
    </location>
</feature>
<keyword evidence="1" id="KW-0812">Transmembrane</keyword>
<reference evidence="2 3" key="1">
    <citation type="submission" date="2018-04" db="EMBL/GenBank/DDBJ databases">
        <title>Pelagivirga bohaiensis gen. nov., sp. nov., a bacterium isolated from the Bohai Sea.</title>
        <authorList>
            <person name="Ji X."/>
        </authorList>
    </citation>
    <scope>NUCLEOTIDE SEQUENCE [LARGE SCALE GENOMIC DNA]</scope>
    <source>
        <strain evidence="2 3">BH-SD19</strain>
    </source>
</reference>
<keyword evidence="1" id="KW-1133">Transmembrane helix</keyword>
<evidence type="ECO:0000256" key="1">
    <source>
        <dbReference type="SAM" id="Phobius"/>
    </source>
</evidence>
<keyword evidence="3" id="KW-1185">Reference proteome</keyword>